<name>A0A174ZTG0_9FIRM</name>
<dbReference type="EMBL" id="CZBY01000016">
    <property type="protein sequence ID" value="CUQ89332.1"/>
    <property type="molecule type" value="Genomic_DNA"/>
</dbReference>
<dbReference type="OrthoDB" id="55273at2"/>
<evidence type="ECO:0008006" key="5">
    <source>
        <dbReference type="Google" id="ProtNLM"/>
    </source>
</evidence>
<organism evidence="3 4">
    <name type="scientific">[Eubacterium] siraeum</name>
    <dbReference type="NCBI Taxonomy" id="39492"/>
    <lineage>
        <taxon>Bacteria</taxon>
        <taxon>Bacillati</taxon>
        <taxon>Bacillota</taxon>
        <taxon>Clostridia</taxon>
        <taxon>Eubacteriales</taxon>
        <taxon>Oscillospiraceae</taxon>
        <taxon>Oscillospiraceae incertae sedis</taxon>
    </lineage>
</organism>
<dbReference type="PROSITE" id="PS51257">
    <property type="entry name" value="PROKAR_LIPOPROTEIN"/>
    <property type="match status" value="1"/>
</dbReference>
<dbReference type="STRING" id="39492.ERS852540_01899"/>
<evidence type="ECO:0000313" key="3">
    <source>
        <dbReference type="EMBL" id="CUQ89332.1"/>
    </source>
</evidence>
<accession>A0A174ZTG0</accession>
<dbReference type="AlphaFoldDB" id="A0A174ZTG0"/>
<sequence>MKKRILAAVLASASILGAVAGCSSNATSSAGSSTTDSSKTENSSKTEDSSKTDDSSNAGTSDKFTLKEGEGKTLNIAVWNEEFKNYFDKYIKAKMPEGVTVNFKITENKDNAYQNKLDEDLPKNEAASADDKIDMFLFEADYALKYVNSEYTLDVKSLGLTDEDLSGMYQYTKDVCTTQDDAKLLKGVSWQATPGLYAYRRSIAKDVLGTDDPAKVQEALADWTKFDEVAAKAADKGYKMLSGYDDAYRTFSNNVAAPWVNENKEIIVDANIMKWVDQTKTYTDKGYNNKTSLWTDAWAADQGPDGKVFGFFYSTWGINFTLAGNSLAVKEKDGGKLEVGNGGYGDWAVCYGPQAYFWGGSWLAAAKGTDNATLVGDVMRAFCCDKDFGLQFTKDTQDYYNNEAAMKELAASDFKSAFLGGQNHIALFVETAPKIDMSKISVYDQGLNETFQAKFKEYFDGTVDKDTALKNFYEAAIVKYPELKKPANA</sequence>
<protein>
    <recommendedName>
        <fullName evidence="5">Maltose-binding periplasmic proteins/domains</fullName>
    </recommendedName>
</protein>
<evidence type="ECO:0000256" key="2">
    <source>
        <dbReference type="SAM" id="SignalP"/>
    </source>
</evidence>
<feature type="compositionally biased region" description="Low complexity" evidence="1">
    <location>
        <begin position="25"/>
        <end position="37"/>
    </location>
</feature>
<feature type="region of interest" description="Disordered" evidence="1">
    <location>
        <begin position="25"/>
        <end position="64"/>
    </location>
</feature>
<gene>
    <name evidence="3" type="ORF">ERS852540_01899</name>
</gene>
<reference evidence="3 4" key="1">
    <citation type="submission" date="2015-09" db="EMBL/GenBank/DDBJ databases">
        <authorList>
            <consortium name="Pathogen Informatics"/>
        </authorList>
    </citation>
    <scope>NUCLEOTIDE SEQUENCE [LARGE SCALE GENOMIC DNA]</scope>
    <source>
        <strain evidence="3 4">2789STDY5834928</strain>
    </source>
</reference>
<dbReference type="SUPFAM" id="SSF53850">
    <property type="entry name" value="Periplasmic binding protein-like II"/>
    <property type="match status" value="1"/>
</dbReference>
<keyword evidence="2" id="KW-0732">Signal</keyword>
<proteinExistence type="predicted"/>
<evidence type="ECO:0000313" key="4">
    <source>
        <dbReference type="Proteomes" id="UP000095662"/>
    </source>
</evidence>
<feature type="signal peptide" evidence="2">
    <location>
        <begin position="1"/>
        <end position="20"/>
    </location>
</feature>
<feature type="compositionally biased region" description="Basic and acidic residues" evidence="1">
    <location>
        <begin position="38"/>
        <end position="54"/>
    </location>
</feature>
<evidence type="ECO:0000256" key="1">
    <source>
        <dbReference type="SAM" id="MobiDB-lite"/>
    </source>
</evidence>
<feature type="chain" id="PRO_5038938552" description="Maltose-binding periplasmic proteins/domains" evidence="2">
    <location>
        <begin position="21"/>
        <end position="489"/>
    </location>
</feature>
<dbReference type="Proteomes" id="UP000095662">
    <property type="component" value="Unassembled WGS sequence"/>
</dbReference>